<dbReference type="InterPro" id="IPR009016">
    <property type="entry name" value="Fe_hydrogenase"/>
</dbReference>
<dbReference type="PROSITE" id="PS00198">
    <property type="entry name" value="4FE4S_FER_1"/>
    <property type="match status" value="1"/>
</dbReference>
<dbReference type="RefSeq" id="WP_048926314.1">
    <property type="nucleotide sequence ID" value="NZ_CACRUE010000031.1"/>
</dbReference>
<dbReference type="NCBIfam" id="NF040763">
    <property type="entry name" value="FeFe_hydrog_A6"/>
    <property type="match status" value="1"/>
</dbReference>
<evidence type="ECO:0000259" key="7">
    <source>
        <dbReference type="PROSITE" id="PS51379"/>
    </source>
</evidence>
<dbReference type="Pfam" id="PF10588">
    <property type="entry name" value="NADH-G_4Fe-4S_3"/>
    <property type="match status" value="1"/>
</dbReference>
<evidence type="ECO:0000256" key="2">
    <source>
        <dbReference type="ARBA" id="ARBA00022723"/>
    </source>
</evidence>
<dbReference type="SMART" id="SM00902">
    <property type="entry name" value="Fe_hyd_SSU"/>
    <property type="match status" value="1"/>
</dbReference>
<keyword evidence="5" id="KW-0411">Iron-sulfur</keyword>
<evidence type="ECO:0000259" key="8">
    <source>
        <dbReference type="PROSITE" id="PS51839"/>
    </source>
</evidence>
<dbReference type="GO" id="GO:0050583">
    <property type="term" value="F:hydrogen dehydrogenase (NADP+) activity"/>
    <property type="evidence" value="ECO:0007669"/>
    <property type="project" value="UniProtKB-EC"/>
</dbReference>
<dbReference type="Gene3D" id="3.30.70.20">
    <property type="match status" value="1"/>
</dbReference>
<dbReference type="CDD" id="cd00207">
    <property type="entry name" value="fer2"/>
    <property type="match status" value="1"/>
</dbReference>
<dbReference type="PANTHER" id="PTHR11615">
    <property type="entry name" value="NITRATE, FORMATE, IRON DEHYDROGENASE"/>
    <property type="match status" value="1"/>
</dbReference>
<organism evidence="9">
    <name type="scientific">Intestinibacter bartlettii</name>
    <dbReference type="NCBI Taxonomy" id="261299"/>
    <lineage>
        <taxon>Bacteria</taxon>
        <taxon>Bacillati</taxon>
        <taxon>Bacillota</taxon>
        <taxon>Clostridia</taxon>
        <taxon>Peptostreptococcales</taxon>
        <taxon>Peptostreptococcaceae</taxon>
        <taxon>Intestinibacter</taxon>
    </lineage>
</organism>
<accession>A0A6N3DAP9</accession>
<dbReference type="Pfam" id="PF12838">
    <property type="entry name" value="Fer4_7"/>
    <property type="match status" value="1"/>
</dbReference>
<dbReference type="Gene3D" id="3.40.950.10">
    <property type="entry name" value="Fe-only Hydrogenase (Larger Subunit), Chain L, domain 3"/>
    <property type="match status" value="1"/>
</dbReference>
<dbReference type="SMART" id="SM00929">
    <property type="entry name" value="NADH-G_4Fe-4S_3"/>
    <property type="match status" value="1"/>
</dbReference>
<evidence type="ECO:0000256" key="5">
    <source>
        <dbReference type="ARBA" id="ARBA00023014"/>
    </source>
</evidence>
<dbReference type="Gene3D" id="3.40.50.1780">
    <property type="match status" value="1"/>
</dbReference>
<dbReference type="InterPro" id="IPR036991">
    <property type="entry name" value="Fe_hydrogenase_ssu_sf"/>
</dbReference>
<dbReference type="FunFam" id="3.30.70.20:FF:000035">
    <property type="entry name" value="Iron hydrogenase 1"/>
    <property type="match status" value="1"/>
</dbReference>
<dbReference type="SUPFAM" id="SSF53920">
    <property type="entry name" value="Fe-only hydrogenase"/>
    <property type="match status" value="1"/>
</dbReference>
<dbReference type="PROSITE" id="PS51379">
    <property type="entry name" value="4FE4S_FER_2"/>
    <property type="match status" value="2"/>
</dbReference>
<dbReference type="InterPro" id="IPR050340">
    <property type="entry name" value="Cytosolic_Fe-S_CAF"/>
</dbReference>
<evidence type="ECO:0000313" key="9">
    <source>
        <dbReference type="EMBL" id="VYU24874.1"/>
    </source>
</evidence>
<reference evidence="9" key="1">
    <citation type="submission" date="2019-11" db="EMBL/GenBank/DDBJ databases">
        <authorList>
            <person name="Feng L."/>
        </authorList>
    </citation>
    <scope>NUCLEOTIDE SEQUENCE</scope>
    <source>
        <strain evidence="9">IbartlettiiLFYP30</strain>
    </source>
</reference>
<feature type="domain" description="4Fe-4S ferredoxin-type" evidence="7">
    <location>
        <begin position="142"/>
        <end position="172"/>
    </location>
</feature>
<keyword evidence="1" id="KW-0004">4Fe-4S</keyword>
<dbReference type="NCBIfam" id="TIGR02512">
    <property type="entry name" value="FeFe_hydrog_A"/>
    <property type="match status" value="1"/>
</dbReference>
<dbReference type="InterPro" id="IPR036010">
    <property type="entry name" value="2Fe-2S_ferredoxin-like_sf"/>
</dbReference>
<dbReference type="EMBL" id="CACRUE010000031">
    <property type="protein sequence ID" value="VYU24874.1"/>
    <property type="molecule type" value="Genomic_DNA"/>
</dbReference>
<dbReference type="InterPro" id="IPR017900">
    <property type="entry name" value="4Fe4S_Fe_S_CS"/>
</dbReference>
<dbReference type="Gene3D" id="4.10.260.20">
    <property type="entry name" value="Iron hydrogenase, small subunit"/>
    <property type="match status" value="1"/>
</dbReference>
<dbReference type="Pfam" id="PF02256">
    <property type="entry name" value="Fe_hyd_SSU"/>
    <property type="match status" value="1"/>
</dbReference>
<dbReference type="SUPFAM" id="SSF54862">
    <property type="entry name" value="4Fe-4S ferredoxins"/>
    <property type="match status" value="1"/>
</dbReference>
<dbReference type="AlphaFoldDB" id="A0A6N3DAP9"/>
<evidence type="ECO:0000259" key="6">
    <source>
        <dbReference type="PROSITE" id="PS51085"/>
    </source>
</evidence>
<dbReference type="Gene3D" id="3.10.20.740">
    <property type="match status" value="1"/>
</dbReference>
<keyword evidence="2" id="KW-0479">Metal-binding</keyword>
<dbReference type="PROSITE" id="PS51085">
    <property type="entry name" value="2FE2S_FER_2"/>
    <property type="match status" value="1"/>
</dbReference>
<dbReference type="InterPro" id="IPR019574">
    <property type="entry name" value="NADH_UbQ_OxRdtase_Gsu_4Fe4S-bd"/>
</dbReference>
<dbReference type="InterPro" id="IPR049830">
    <property type="entry name" value="HndD"/>
</dbReference>
<evidence type="ECO:0000256" key="1">
    <source>
        <dbReference type="ARBA" id="ARBA00022485"/>
    </source>
</evidence>
<dbReference type="Pfam" id="PF13510">
    <property type="entry name" value="Fer2_4"/>
    <property type="match status" value="1"/>
</dbReference>
<dbReference type="GO" id="GO:0008901">
    <property type="term" value="F:ferredoxin hydrogenase activity"/>
    <property type="evidence" value="ECO:0007669"/>
    <property type="project" value="InterPro"/>
</dbReference>
<proteinExistence type="predicted"/>
<evidence type="ECO:0000256" key="3">
    <source>
        <dbReference type="ARBA" id="ARBA00022737"/>
    </source>
</evidence>
<keyword evidence="9" id="KW-0560">Oxidoreductase</keyword>
<feature type="domain" description="2Fe-2S ferredoxin-type" evidence="6">
    <location>
        <begin position="2"/>
        <end position="83"/>
    </location>
</feature>
<feature type="domain" description="4Fe-4S ferredoxin-type" evidence="7">
    <location>
        <begin position="186"/>
        <end position="214"/>
    </location>
</feature>
<evidence type="ECO:0000256" key="4">
    <source>
        <dbReference type="ARBA" id="ARBA00023004"/>
    </source>
</evidence>
<dbReference type="GO" id="GO:0005506">
    <property type="term" value="F:iron ion binding"/>
    <property type="evidence" value="ECO:0007669"/>
    <property type="project" value="InterPro"/>
</dbReference>
<name>A0A6N3DAP9_9FIRM</name>
<dbReference type="InterPro" id="IPR017896">
    <property type="entry name" value="4Fe4S_Fe-S-bd"/>
</dbReference>
<gene>
    <name evidence="9" type="primary">hndD_2</name>
    <name evidence="9" type="ORF">IBLFYP30_02133</name>
</gene>
<dbReference type="InterPro" id="IPR001041">
    <property type="entry name" value="2Fe-2S_ferredoxin-type"/>
</dbReference>
<keyword evidence="3" id="KW-0677">Repeat</keyword>
<dbReference type="Pfam" id="PF02906">
    <property type="entry name" value="Fe_hyd_lg_C"/>
    <property type="match status" value="1"/>
</dbReference>
<dbReference type="PROSITE" id="PS51839">
    <property type="entry name" value="4FE4S_HC3"/>
    <property type="match status" value="1"/>
</dbReference>
<sequence>MSLVNLTINGKAVSVPSGTKILEAAKQVGVKIPSLCQMKIDEIGFTNECASCRVCMVSAGRKLVPACGTMVKEGMVVNTNTPEALKYRKNVVELLLSDHPQDCYTCAKSGKCELQDLAADMGIRKIRFKGEQSTSPIDTSSYSIVKDNDKCILCRRCETMCTEVQTVGVLSGVNRGFNTVVGTFFNADMMDTECTFCGQCVSVCPTGALMEKDNTKEAWDALAQKEKPVMVQIAPAVRVGISEEFGLEPGAISTGKVVAALKALGFDYVFDTNFAADLTIMEEANEFVQRLTKGGDLPIMTSCCPAWVNFCETQYPDLLKYLSTCRSPQSMFSPVARYYFADKVLGKKADEVIVMSIMPCIAKKYEVAREELGKDGIIDTDLSLTVRELARMIKEAGIDLSTIEEAEFDSPLGYSTGAADIFGVTGGVLEAALRTAYTDVTKEELPDDAIEFKAVRGFEGIKEATVNVGGTDVNVVAASSLGCARKLMDELRADLAAGKAPKYHIIEIMACPGGCVAGGGQPFHGGDYEKVKARGAGLYAIDANKPKRKSHQNEDIKKLYAEFLGERGGHNAHTYLHTHYFDRSNPYAKKAEAECTAE</sequence>
<dbReference type="EC" id="1.12.1.3" evidence="9"/>
<protein>
    <submittedName>
        <fullName evidence="9">NADP-reducing hydrogenase subunit HndC</fullName>
        <ecNumber evidence="9">1.12.1.3</ecNumber>
    </submittedName>
</protein>
<dbReference type="InterPro" id="IPR004108">
    <property type="entry name" value="Fe_hydrogenase_lsu_C"/>
</dbReference>
<keyword evidence="4" id="KW-0408">Iron</keyword>
<feature type="domain" description="4Fe-4S His(Cys)3-ligated-type" evidence="8">
    <location>
        <begin position="83"/>
        <end position="122"/>
    </location>
</feature>
<dbReference type="GO" id="GO:0051539">
    <property type="term" value="F:4 iron, 4 sulfur cluster binding"/>
    <property type="evidence" value="ECO:0007669"/>
    <property type="project" value="UniProtKB-KW"/>
</dbReference>
<dbReference type="SUPFAM" id="SSF54292">
    <property type="entry name" value="2Fe-2S ferredoxin-like"/>
    <property type="match status" value="1"/>
</dbReference>
<dbReference type="InterPro" id="IPR003149">
    <property type="entry name" value="Fe_hydrogenase_ssu"/>
</dbReference>
<dbReference type="InterPro" id="IPR013352">
    <property type="entry name" value="Fe_hydrogenase_subset"/>
</dbReference>